<dbReference type="Gene3D" id="3.30.70.2700">
    <property type="match status" value="1"/>
</dbReference>
<dbReference type="InterPro" id="IPR049516">
    <property type="entry name" value="FAD-depend_C"/>
</dbReference>
<dbReference type="PIRSF" id="PIRSF038984">
    <property type="entry name" value="FAD_binding_protein"/>
    <property type="match status" value="1"/>
</dbReference>
<dbReference type="Proteomes" id="UP000753219">
    <property type="component" value="Unassembled WGS sequence"/>
</dbReference>
<comment type="caution">
    <text evidence="3">The sequence shown here is derived from an EMBL/GenBank/DDBJ whole genome shotgun (WGS) entry which is preliminary data.</text>
</comment>
<dbReference type="EMBL" id="QRPK01000058">
    <property type="protein sequence ID" value="RHM07752.1"/>
    <property type="molecule type" value="Genomic_DNA"/>
</dbReference>
<organism evidence="3 4">
    <name type="scientific">Amedibacillus dolichus</name>
    <dbReference type="NCBI Taxonomy" id="31971"/>
    <lineage>
        <taxon>Bacteria</taxon>
        <taxon>Bacillati</taxon>
        <taxon>Bacillota</taxon>
        <taxon>Erysipelotrichia</taxon>
        <taxon>Erysipelotrichales</taxon>
        <taxon>Erysipelotrichaceae</taxon>
        <taxon>Amedibacillus</taxon>
    </lineage>
</organism>
<name>A0A415P4U2_9FIRM</name>
<evidence type="ECO:0000313" key="3">
    <source>
        <dbReference type="EMBL" id="RHM07752.1"/>
    </source>
</evidence>
<keyword evidence="4" id="KW-1185">Reference proteome</keyword>
<evidence type="ECO:0000313" key="4">
    <source>
        <dbReference type="Proteomes" id="UP000284868"/>
    </source>
</evidence>
<dbReference type="PANTHER" id="PTHR42842">
    <property type="entry name" value="FAD/NAD(P)-BINDING OXIDOREDUCTASE"/>
    <property type="match status" value="1"/>
</dbReference>
<evidence type="ECO:0000259" key="1">
    <source>
        <dbReference type="Pfam" id="PF21688"/>
    </source>
</evidence>
<dbReference type="RefSeq" id="WP_004800535.1">
    <property type="nucleotide sequence ID" value="NZ_CABKNA010000002.1"/>
</dbReference>
<reference evidence="3 4" key="1">
    <citation type="submission" date="2018-08" db="EMBL/GenBank/DDBJ databases">
        <title>A genome reference for cultivated species of the human gut microbiota.</title>
        <authorList>
            <person name="Zou Y."/>
            <person name="Xue W."/>
            <person name="Luo G."/>
        </authorList>
    </citation>
    <scope>NUCLEOTIDE SEQUENCE [LARGE SCALE GENOMIC DNA]</scope>
    <source>
        <strain evidence="3 4">AF35-6BH</strain>
    </source>
</reference>
<dbReference type="InterPro" id="IPR028348">
    <property type="entry name" value="FAD-binding_protein"/>
</dbReference>
<proteinExistence type="predicted"/>
<dbReference type="OrthoDB" id="9762921at2"/>
<dbReference type="AlphaFoldDB" id="A0A415P4U2"/>
<reference evidence="2" key="2">
    <citation type="submission" date="2021-02" db="EMBL/GenBank/DDBJ databases">
        <title>Infant gut strain persistence is associated with maternal origin, phylogeny, and functional potential including surface adhesion and iron acquisition.</title>
        <authorList>
            <person name="Lou Y.C."/>
        </authorList>
    </citation>
    <scope>NUCLEOTIDE SEQUENCE</scope>
    <source>
        <strain evidence="2">L3_108_103G1_dasL3_108_103G1_concoct_2</strain>
    </source>
</reference>
<protein>
    <recommendedName>
        <fullName evidence="1">FAD-dependent protein C-terminal domain-containing protein</fullName>
    </recommendedName>
</protein>
<dbReference type="Pfam" id="PF21688">
    <property type="entry name" value="FAD-depend_C"/>
    <property type="match status" value="1"/>
</dbReference>
<accession>A0A415P4U2</accession>
<dbReference type="PANTHER" id="PTHR42842:SF3">
    <property type="entry name" value="FAD_NAD(P)-BINDING OXIDOREDUCTASE FAMILY PROTEIN"/>
    <property type="match status" value="1"/>
</dbReference>
<dbReference type="SUPFAM" id="SSF51905">
    <property type="entry name" value="FAD/NAD(P)-binding domain"/>
    <property type="match status" value="1"/>
</dbReference>
<evidence type="ECO:0000313" key="2">
    <source>
        <dbReference type="EMBL" id="MBS4883427.1"/>
    </source>
</evidence>
<sequence>MLRISQLRLSLDEELDCLKEKLAQKLHIALEDIVSYEIVKESIDARKKDDIFITYSVDACIAQEERVLKRHYRDVVKAKKEIYPMPKKGVVGLMHRPIVVGFGPAGMFAALLLAQMGYRPLVLERGECVEKRVESVNAFWKTGMLNEESNVQFGEGGAGTFSDGKLTTRVKDLRVRKVLEEFVRFGAEKEIVYQAHPHIGTDVLRGIVKNIRKEIIRLGGEIRFETKLEDISYEKGMLRGIVANGEYIPCEQMILALGHSARDTFAMLMERGFPIRAKAFAIGARIEHPQALINQAQYGTFADHKRLKAAEYRLVHTASNGRGVYTFCMCPGGVVVPSTSQKGHIVVNGMSEHARDRENANSAVLVQVHTDDFGNDPRLGIQLQEKIEKKAFEAAHHTYLAPAQRVEDFLQKKTSMALGNVRPSYALGVTLANLHDILPDYVCEAMVEGIQAFDHKLKGFAMADALLTGVETRSSSPIRIERKKENCMCLDIEGVYPCGEGAGYAGGIVSAAIDGLRCAEKLIEVYTYDAQKEECGL</sequence>
<gene>
    <name evidence="3" type="ORF">DWZ83_08755</name>
    <name evidence="2" type="ORF">KHZ85_01520</name>
</gene>
<dbReference type="InterPro" id="IPR036188">
    <property type="entry name" value="FAD/NAD-bd_sf"/>
</dbReference>
<dbReference type="Proteomes" id="UP000284868">
    <property type="component" value="Unassembled WGS sequence"/>
</dbReference>
<dbReference type="EMBL" id="JAGZMZ010000002">
    <property type="protein sequence ID" value="MBS4883427.1"/>
    <property type="molecule type" value="Genomic_DNA"/>
</dbReference>
<dbReference type="Gene3D" id="3.50.50.60">
    <property type="entry name" value="FAD/NAD(P)-binding domain"/>
    <property type="match status" value="2"/>
</dbReference>
<dbReference type="GeneID" id="92793967"/>
<feature type="domain" description="FAD-dependent protein C-terminal" evidence="1">
    <location>
        <begin position="279"/>
        <end position="474"/>
    </location>
</feature>